<dbReference type="InterPro" id="IPR054542">
    <property type="entry name" value="Cys_met_metab_PP"/>
</dbReference>
<dbReference type="InterPro" id="IPR000277">
    <property type="entry name" value="Cys/Met-Metab_PyrdxlP-dep_enz"/>
</dbReference>
<dbReference type="GO" id="GO:0071269">
    <property type="term" value="P:L-homocysteine biosynthetic process"/>
    <property type="evidence" value="ECO:0007669"/>
    <property type="project" value="TreeGrafter"/>
</dbReference>
<name>A0AAC9NML7_VIRHA</name>
<dbReference type="CDD" id="cd00614">
    <property type="entry name" value="CGS_like"/>
    <property type="match status" value="1"/>
</dbReference>
<dbReference type="GO" id="GO:0004124">
    <property type="term" value="F:cysteine synthase activity"/>
    <property type="evidence" value="ECO:0007669"/>
    <property type="project" value="TreeGrafter"/>
</dbReference>
<evidence type="ECO:0000256" key="2">
    <source>
        <dbReference type="ARBA" id="ARBA00009077"/>
    </source>
</evidence>
<dbReference type="PANTHER" id="PTHR43797">
    <property type="entry name" value="HOMOCYSTEINE/CYSTEINE SYNTHASE"/>
    <property type="match status" value="1"/>
</dbReference>
<dbReference type="GO" id="GO:0019346">
    <property type="term" value="P:transsulfuration"/>
    <property type="evidence" value="ECO:0007669"/>
    <property type="project" value="InterPro"/>
</dbReference>
<dbReference type="GO" id="GO:0005737">
    <property type="term" value="C:cytoplasm"/>
    <property type="evidence" value="ECO:0007669"/>
    <property type="project" value="TreeGrafter"/>
</dbReference>
<dbReference type="InterPro" id="IPR015424">
    <property type="entry name" value="PyrdxlP-dep_Trfase"/>
</dbReference>
<accession>A0AAC9NML7</accession>
<dbReference type="EMBL" id="CP017962">
    <property type="protein sequence ID" value="APC49824.1"/>
    <property type="molecule type" value="Genomic_DNA"/>
</dbReference>
<dbReference type="NCBIfam" id="TIGR01326">
    <property type="entry name" value="OAH_OAS_sulfhy"/>
    <property type="match status" value="1"/>
</dbReference>
<dbReference type="GO" id="GO:0006535">
    <property type="term" value="P:cysteine biosynthetic process from serine"/>
    <property type="evidence" value="ECO:0007669"/>
    <property type="project" value="TreeGrafter"/>
</dbReference>
<dbReference type="KEGG" id="vhl:BME96_17200"/>
<reference evidence="6 7" key="1">
    <citation type="submission" date="2016-11" db="EMBL/GenBank/DDBJ databases">
        <title>Complete genome sequencing of Virgibacillus halodenitrificans PDB-F2.</title>
        <authorList>
            <person name="Sun Z."/>
            <person name="Zhou Y."/>
            <person name="Li H."/>
        </authorList>
    </citation>
    <scope>NUCLEOTIDE SEQUENCE [LARGE SCALE GENOMIC DNA]</scope>
    <source>
        <strain evidence="6 7">PDB-F2</strain>
    </source>
</reference>
<dbReference type="InterPro" id="IPR006235">
    <property type="entry name" value="OAc-hSer/O-AcSer_sulfhydrylase"/>
</dbReference>
<protein>
    <submittedName>
        <fullName evidence="6">O-acetylhomoserine sulfhydrylase</fullName>
    </submittedName>
</protein>
<dbReference type="RefSeq" id="WP_071649757.1">
    <property type="nucleotide sequence ID" value="NZ_CP017962.1"/>
</dbReference>
<dbReference type="Proteomes" id="UP000182945">
    <property type="component" value="Chromosome"/>
</dbReference>
<dbReference type="AlphaFoldDB" id="A0AAC9NML7"/>
<dbReference type="Gene3D" id="3.90.1150.10">
    <property type="entry name" value="Aspartate Aminotransferase, domain 1"/>
    <property type="match status" value="1"/>
</dbReference>
<dbReference type="InterPro" id="IPR015422">
    <property type="entry name" value="PyrdxlP-dep_Trfase_small"/>
</dbReference>
<comment type="similarity">
    <text evidence="2 5">Belongs to the trans-sulfuration enzymes family.</text>
</comment>
<gene>
    <name evidence="6" type="ORF">BME96_17200</name>
</gene>
<proteinExistence type="inferred from homology"/>
<keyword evidence="3" id="KW-0808">Transferase</keyword>
<comment type="cofactor">
    <cofactor evidence="1 5">
        <name>pyridoxal 5'-phosphate</name>
        <dbReference type="ChEBI" id="CHEBI:597326"/>
    </cofactor>
</comment>
<dbReference type="SUPFAM" id="SSF53383">
    <property type="entry name" value="PLP-dependent transferases"/>
    <property type="match status" value="1"/>
</dbReference>
<evidence type="ECO:0000313" key="7">
    <source>
        <dbReference type="Proteomes" id="UP000182945"/>
    </source>
</evidence>
<dbReference type="Pfam" id="PF01053">
    <property type="entry name" value="Cys_Met_Meta_PP"/>
    <property type="match status" value="1"/>
</dbReference>
<dbReference type="PANTHER" id="PTHR43797:SF2">
    <property type="entry name" value="HOMOCYSTEINE_CYSTEINE SYNTHASE"/>
    <property type="match status" value="1"/>
</dbReference>
<dbReference type="GeneID" id="71516148"/>
<keyword evidence="4 5" id="KW-0663">Pyridoxal phosphate</keyword>
<dbReference type="InterPro" id="IPR015421">
    <property type="entry name" value="PyrdxlP-dep_Trfase_major"/>
</dbReference>
<evidence type="ECO:0000256" key="3">
    <source>
        <dbReference type="ARBA" id="ARBA00022679"/>
    </source>
</evidence>
<dbReference type="FunFam" id="3.40.640.10:FF:000035">
    <property type="entry name" value="O-succinylhomoserine sulfhydrylase"/>
    <property type="match status" value="1"/>
</dbReference>
<organism evidence="6 7">
    <name type="scientific">Virgibacillus halodenitrificans</name>
    <name type="common">Bacillus halodenitrificans</name>
    <dbReference type="NCBI Taxonomy" id="1482"/>
    <lineage>
        <taxon>Bacteria</taxon>
        <taxon>Bacillati</taxon>
        <taxon>Bacillota</taxon>
        <taxon>Bacilli</taxon>
        <taxon>Bacillales</taxon>
        <taxon>Bacillaceae</taxon>
        <taxon>Virgibacillus</taxon>
    </lineage>
</organism>
<dbReference type="GO" id="GO:0003961">
    <property type="term" value="F:O-acetylhomoserine aminocarboxypropyltransferase activity"/>
    <property type="evidence" value="ECO:0007669"/>
    <property type="project" value="TreeGrafter"/>
</dbReference>
<evidence type="ECO:0000256" key="4">
    <source>
        <dbReference type="ARBA" id="ARBA00022898"/>
    </source>
</evidence>
<evidence type="ECO:0000256" key="5">
    <source>
        <dbReference type="RuleBase" id="RU362118"/>
    </source>
</evidence>
<dbReference type="PROSITE" id="PS00868">
    <property type="entry name" value="CYS_MET_METAB_PP"/>
    <property type="match status" value="1"/>
</dbReference>
<evidence type="ECO:0000313" key="6">
    <source>
        <dbReference type="EMBL" id="APC49824.1"/>
    </source>
</evidence>
<evidence type="ECO:0000256" key="1">
    <source>
        <dbReference type="ARBA" id="ARBA00001933"/>
    </source>
</evidence>
<sequence length="567" mass="61635">MAQFHFQNPETVLLHGGQSADPTTGSRAVPIYQTTSYVFRDTEHAQNLFGLAEPGNIYSRIGNPTVDTFEQRVAELEDGVAAVATSSGMAAITFAILNIASAGDEIIADSNLYGGTYNLFANTLPRYGIQVNFVDGTDHKAIEAAITDKTKAIYGEIITNPSLNVFDVENIANIAHKHEIPLIIDNTFAPYITKPLSWGADIVVHSATKWIGGHGTAIGGVVVDGGKFNWDNGKFPGFTEPDESYNGLRFIDVGAPAFAIKLRVQLLRDIGACLSPQNAFLLLQGLETLHLRIERHTQNAIEVANYLENHQAVEWVNYPGLADHPSHQLAKKYFRNGYGSVITFGIKGGREAGRKLIDSIELWSHVANVGDAKSLIIHPASTTHQQLGEEDLVKSGVSEELIRLSIGLESSNDILFTLDQAIAKATDEPVTITFKEDDAVKWLVSSPFDRSNGGIRKKVITVAGAEKQETKEKVAKLQSLGFEVSSLSTNEEKIDAVWIPGKENTKTSIEELINKQVAILFVEQPSLHENLVKNAAAAGITVITETDPYNEAIRTRSGGSLNIPVEV</sequence>
<dbReference type="GO" id="GO:0030170">
    <property type="term" value="F:pyridoxal phosphate binding"/>
    <property type="evidence" value="ECO:0007669"/>
    <property type="project" value="InterPro"/>
</dbReference>
<dbReference type="Gene3D" id="3.40.640.10">
    <property type="entry name" value="Type I PLP-dependent aspartate aminotransferase-like (Major domain)"/>
    <property type="match status" value="1"/>
</dbReference>